<dbReference type="EMBL" id="CP089984">
    <property type="protein sequence ID" value="WXB12940.1"/>
    <property type="molecule type" value="Genomic_DNA"/>
</dbReference>
<keyword evidence="3" id="KW-1185">Reference proteome</keyword>
<reference evidence="2 3" key="1">
    <citation type="submission" date="2021-12" db="EMBL/GenBank/DDBJ databases">
        <title>Discovery of the Pendulisporaceae a myxobacterial family with distinct sporulation behavior and unique specialized metabolism.</title>
        <authorList>
            <person name="Garcia R."/>
            <person name="Popoff A."/>
            <person name="Bader C.D."/>
            <person name="Loehr J."/>
            <person name="Walesch S."/>
            <person name="Walt C."/>
            <person name="Boldt J."/>
            <person name="Bunk B."/>
            <person name="Haeckl F.J.F.P.J."/>
            <person name="Gunesch A.P."/>
            <person name="Birkelbach J."/>
            <person name="Nuebel U."/>
            <person name="Pietschmann T."/>
            <person name="Bach T."/>
            <person name="Mueller R."/>
        </authorList>
    </citation>
    <scope>NUCLEOTIDE SEQUENCE [LARGE SCALE GENOMIC DNA]</scope>
    <source>
        <strain evidence="2 3">MSr11954</strain>
    </source>
</reference>
<evidence type="ECO:0000256" key="1">
    <source>
        <dbReference type="SAM" id="MobiDB-lite"/>
    </source>
</evidence>
<proteinExistence type="predicted"/>
<sequence>MATAIGIRTPWAAWIGVVVLASVGVGCSESQSAPPRTAVSQQALTSAEVTSVQMKLPTGYGDVNAPPTVSTPLQKQVEDDLKYPTPSSETASEWSARYPFPAKMLAEWMEHHPQSAQRLLRWEYEQPDHVRMLVRWAIAHPYEGLGEFMMNRRGWDDFRAIRDADPEALESLVGWCRAAPRAADELVTRSEGLGPAIALRGAGPRW</sequence>
<dbReference type="RefSeq" id="WP_394822560.1">
    <property type="nucleotide sequence ID" value="NZ_CP089984.1"/>
</dbReference>
<gene>
    <name evidence="2" type="ORF">LZC94_34455</name>
</gene>
<accession>A0ABZ2LRI9</accession>
<evidence type="ECO:0000313" key="3">
    <source>
        <dbReference type="Proteomes" id="UP001370348"/>
    </source>
</evidence>
<evidence type="ECO:0000313" key="2">
    <source>
        <dbReference type="EMBL" id="WXB12940.1"/>
    </source>
</evidence>
<organism evidence="2 3">
    <name type="scientific">Pendulispora albinea</name>
    <dbReference type="NCBI Taxonomy" id="2741071"/>
    <lineage>
        <taxon>Bacteria</taxon>
        <taxon>Pseudomonadati</taxon>
        <taxon>Myxococcota</taxon>
        <taxon>Myxococcia</taxon>
        <taxon>Myxococcales</taxon>
        <taxon>Sorangiineae</taxon>
        <taxon>Pendulisporaceae</taxon>
        <taxon>Pendulispora</taxon>
    </lineage>
</organism>
<dbReference type="Proteomes" id="UP001370348">
    <property type="component" value="Chromosome"/>
</dbReference>
<name>A0ABZ2LRI9_9BACT</name>
<feature type="region of interest" description="Disordered" evidence="1">
    <location>
        <begin position="59"/>
        <end position="91"/>
    </location>
</feature>
<protein>
    <submittedName>
        <fullName evidence="2">Uncharacterized protein</fullName>
    </submittedName>
</protein>